<reference evidence="3" key="2">
    <citation type="journal article" date="2023" name="IMA Fungus">
        <title>Comparative genomic study of the Penicillium genus elucidates a diverse pangenome and 15 lateral gene transfer events.</title>
        <authorList>
            <person name="Petersen C."/>
            <person name="Sorensen T."/>
            <person name="Nielsen M.R."/>
            <person name="Sondergaard T.E."/>
            <person name="Sorensen J.L."/>
            <person name="Fitzpatrick D.A."/>
            <person name="Frisvad J.C."/>
            <person name="Nielsen K.L."/>
        </authorList>
    </citation>
    <scope>NUCLEOTIDE SEQUENCE</scope>
    <source>
        <strain evidence="3">IBT 22155</strain>
    </source>
</reference>
<dbReference type="InterPro" id="IPR019607">
    <property type="entry name" value="Putative_zinc-finger_domain"/>
</dbReference>
<feature type="compositionally biased region" description="Low complexity" evidence="1">
    <location>
        <begin position="626"/>
        <end position="642"/>
    </location>
</feature>
<name>A0A9W9HFG0_9EURO</name>
<dbReference type="OrthoDB" id="1922977at2759"/>
<feature type="compositionally biased region" description="Polar residues" evidence="1">
    <location>
        <begin position="783"/>
        <end position="792"/>
    </location>
</feature>
<dbReference type="GeneID" id="81400577"/>
<reference evidence="3" key="1">
    <citation type="submission" date="2022-11" db="EMBL/GenBank/DDBJ databases">
        <authorList>
            <person name="Petersen C."/>
        </authorList>
    </citation>
    <scope>NUCLEOTIDE SEQUENCE</scope>
    <source>
        <strain evidence="3">IBT 22155</strain>
    </source>
</reference>
<feature type="region of interest" description="Disordered" evidence="1">
    <location>
        <begin position="311"/>
        <end position="335"/>
    </location>
</feature>
<gene>
    <name evidence="3" type="ORF">N7515_000663</name>
</gene>
<feature type="compositionally biased region" description="Polar residues" evidence="1">
    <location>
        <begin position="756"/>
        <end position="765"/>
    </location>
</feature>
<dbReference type="RefSeq" id="XP_056526573.1">
    <property type="nucleotide sequence ID" value="XM_056661407.1"/>
</dbReference>
<evidence type="ECO:0000259" key="2">
    <source>
        <dbReference type="Pfam" id="PF10650"/>
    </source>
</evidence>
<keyword evidence="4" id="KW-1185">Reference proteome</keyword>
<organism evidence="3 4">
    <name type="scientific">Penicillium bovifimosum</name>
    <dbReference type="NCBI Taxonomy" id="126998"/>
    <lineage>
        <taxon>Eukaryota</taxon>
        <taxon>Fungi</taxon>
        <taxon>Dikarya</taxon>
        <taxon>Ascomycota</taxon>
        <taxon>Pezizomycotina</taxon>
        <taxon>Eurotiomycetes</taxon>
        <taxon>Eurotiomycetidae</taxon>
        <taxon>Eurotiales</taxon>
        <taxon>Aspergillaceae</taxon>
        <taxon>Penicillium</taxon>
    </lineage>
</organism>
<feature type="compositionally biased region" description="Acidic residues" evidence="1">
    <location>
        <begin position="522"/>
        <end position="542"/>
    </location>
</feature>
<feature type="compositionally biased region" description="Low complexity" evidence="1">
    <location>
        <begin position="348"/>
        <end position="366"/>
    </location>
</feature>
<feature type="region of interest" description="Disordered" evidence="1">
    <location>
        <begin position="606"/>
        <end position="829"/>
    </location>
</feature>
<feature type="region of interest" description="Disordered" evidence="1">
    <location>
        <begin position="408"/>
        <end position="589"/>
    </location>
</feature>
<dbReference type="Proteomes" id="UP001149079">
    <property type="component" value="Unassembled WGS sequence"/>
</dbReference>
<feature type="compositionally biased region" description="Low complexity" evidence="1">
    <location>
        <begin position="174"/>
        <end position="185"/>
    </location>
</feature>
<evidence type="ECO:0000313" key="3">
    <source>
        <dbReference type="EMBL" id="KAJ5146099.1"/>
    </source>
</evidence>
<feature type="region of interest" description="Disordered" evidence="1">
    <location>
        <begin position="267"/>
        <end position="291"/>
    </location>
</feature>
<feature type="compositionally biased region" description="Acidic residues" evidence="1">
    <location>
        <begin position="798"/>
        <end position="807"/>
    </location>
</feature>
<dbReference type="EMBL" id="JAPQKL010000001">
    <property type="protein sequence ID" value="KAJ5146099.1"/>
    <property type="molecule type" value="Genomic_DNA"/>
</dbReference>
<protein>
    <recommendedName>
        <fullName evidence="2">Putative zinc-finger domain-containing protein</fullName>
    </recommendedName>
</protein>
<evidence type="ECO:0000313" key="4">
    <source>
        <dbReference type="Proteomes" id="UP001149079"/>
    </source>
</evidence>
<sequence>MSDHPPPYGGHANYAQQWPPAYPSMIPPNFPASSEYTQMYQTPSTNLGQPLNYNMASVNANSRISGSSGPSNSAPFFPPQFPGYNEFDPLRFPPQFPAMPFAPMGYPPAPMPAGFLNGAQEHSTVGVGAHTTSVPAENNREEGEVSEEADEPSILPTRKAGRQHSDLEEGETVSSSAPSASSGSPYNPPLSVSADPNIIAQAAKPQKHEPSKTAPDSQPPKSVAQLRIQAQGALLSLAPHKIRYNELIAEGINPVVLRRLYEEVGIKVTPPSDQGPSVLEDPPARASVTGKPLDVNKPVVAEIANDEKEVIRKSELPVSQPSAPSSAASPKPDKPLERKELIARMLAAKAAKTSKDASPTASAKSSRTAPTNEPRPTQKVPAIKEKSKAQTELARQRIEELKRQSLLKAQQSAQGTLAPLQLESPAPAIQHPLPLRPPVPGSQPVATLPGLVMTGSEQDGKDSSASEPGPAIALGPASTSQANQRKRPRASDFDEPAAPPRHNFNPTANRFNPADKLIIAISDDESLYGDDEGDNMDLDSSSEQDAAPIVTSTIAKPPAQIQSTQSPVPRLSTSTPNAPSSLSDQADIRIKDMEIQAMRRKIAELELRRKSKLAASRTQSPRTVDDSGSSSSGGPSSAAATTSEEDSMNTKHITAPTPVAPALQPQTPSETLISPVPCEEATDQAANGAIDDTAQASASIVSDSAGSAMDESDDSSSDSSHSSNEGENEPAGSPAHVGIDPAILPASSAAMAIDTPEQSPSQGLSSAFGDRDPASVEEFVTAHSPSIQSQREMSAESDGYEPPEPESDAAARSEDSSYSPPPFSPALPGLVESAAVSTQSCQETQADQELTNAPQVLEPLPQSALQVGAPGTKATSAISVPRFTPYISPLRAFKAYRYHSDYEDEVPGGYRSLTYSHNIDPMEYLCPYDLNGGVCNDKTCEFQHFRDITLSEPLTSTDDKILVQMGSVREGRTEEEKETYLTGLKEIINNLRRDKVKDFNAVASEIAAYRRRFLHDPTRVLSL</sequence>
<feature type="compositionally biased region" description="Low complexity" evidence="1">
    <location>
        <begin position="317"/>
        <end position="330"/>
    </location>
</feature>
<feature type="compositionally biased region" description="Polar residues" evidence="1">
    <location>
        <begin position="543"/>
        <end position="584"/>
    </location>
</feature>
<accession>A0A9W9HFG0</accession>
<evidence type="ECO:0000256" key="1">
    <source>
        <dbReference type="SAM" id="MobiDB-lite"/>
    </source>
</evidence>
<proteinExistence type="predicted"/>
<dbReference type="AlphaFoldDB" id="A0A9W9HFG0"/>
<feature type="domain" description="Putative zinc-finger" evidence="2">
    <location>
        <begin position="925"/>
        <end position="946"/>
    </location>
</feature>
<comment type="caution">
    <text evidence="3">The sequence shown here is derived from an EMBL/GenBank/DDBJ whole genome shotgun (WGS) entry which is preliminary data.</text>
</comment>
<feature type="region of interest" description="Disordered" evidence="1">
    <location>
        <begin position="130"/>
        <end position="222"/>
    </location>
</feature>
<feature type="region of interest" description="Disordered" evidence="1">
    <location>
        <begin position="348"/>
        <end position="396"/>
    </location>
</feature>
<dbReference type="Pfam" id="PF10650">
    <property type="entry name" value="zf-C3H1"/>
    <property type="match status" value="1"/>
</dbReference>
<feature type="compositionally biased region" description="Basic and acidic residues" evidence="1">
    <location>
        <begin position="382"/>
        <end position="396"/>
    </location>
</feature>